<dbReference type="Proteomes" id="UP000287746">
    <property type="component" value="Unassembled WGS sequence"/>
</dbReference>
<comment type="caution">
    <text evidence="2">The sequence shown here is derived from an EMBL/GenBank/DDBJ whole genome shotgun (WGS) entry which is preliminary data.</text>
</comment>
<evidence type="ECO:0000313" key="2">
    <source>
        <dbReference type="EMBL" id="RSY87397.1"/>
    </source>
</evidence>
<accession>A0A430G579</accession>
<feature type="transmembrane region" description="Helical" evidence="1">
    <location>
        <begin position="161"/>
        <end position="182"/>
    </location>
</feature>
<keyword evidence="1" id="KW-1133">Transmembrane helix</keyword>
<evidence type="ECO:0000313" key="3">
    <source>
        <dbReference type="Proteomes" id="UP000287746"/>
    </source>
</evidence>
<protein>
    <submittedName>
        <fullName evidence="2">Uncharacterized protein</fullName>
    </submittedName>
</protein>
<keyword evidence="1" id="KW-0472">Membrane</keyword>
<feature type="transmembrane region" description="Helical" evidence="1">
    <location>
        <begin position="67"/>
        <end position="88"/>
    </location>
</feature>
<name>A0A430G579_9SPHN</name>
<feature type="transmembrane region" description="Helical" evidence="1">
    <location>
        <begin position="131"/>
        <end position="149"/>
    </location>
</feature>
<sequence length="288" mass="31145">MGEPEEDGRGLLSGQPRWVRIGLIASAMVVPLCFIGLFLFQVIAASHETGWTGSRGGALRIPVPLEQVRPVLIAAGILFLAVLAVLFARGLRVAWRAADPSGSHAAEGLKLGERVVWTARPGWQTLTGSRALVLLLTVLAPVLIGWWFWRIVTGEDVWPRAFWALLLIGLLFGSIVPAILLARRVLSDWVLDSLGNVAVTDRRIVWLSPVRGAAYREIAGDSIIGAALVDRKGRRGWVSVTQQVGGDVREHDLFGLPDPEQAVAAIEALSLAQAREVRFPAADRDLGA</sequence>
<proteinExistence type="predicted"/>
<dbReference type="RefSeq" id="WP_126004038.1">
    <property type="nucleotide sequence ID" value="NZ_QQYZ01000005.1"/>
</dbReference>
<reference evidence="2 3" key="1">
    <citation type="submission" date="2018-07" db="EMBL/GenBank/DDBJ databases">
        <title>Genomic and Epidemiologic Investigation of an Indolent Hospital Outbreak.</title>
        <authorList>
            <person name="Johnson R.C."/>
            <person name="Deming C."/>
            <person name="Conlan S."/>
            <person name="Zellmer C.J."/>
            <person name="Michelin A.V."/>
            <person name="Lee-Lin S."/>
            <person name="Thomas P.J."/>
            <person name="Park M."/>
            <person name="Weingarten R.A."/>
            <person name="Less J."/>
            <person name="Dekker J.P."/>
            <person name="Frank K.M."/>
            <person name="Musser K.A."/>
            <person name="Mcquiston J.R."/>
            <person name="Henderson D.K."/>
            <person name="Lau A.F."/>
            <person name="Palmore T.N."/>
            <person name="Segre J.A."/>
        </authorList>
    </citation>
    <scope>NUCLEOTIDE SEQUENCE [LARGE SCALE GENOMIC DNA]</scope>
    <source>
        <strain evidence="2 3">SK-CDC1_0717</strain>
    </source>
</reference>
<feature type="transmembrane region" description="Helical" evidence="1">
    <location>
        <begin position="21"/>
        <end position="47"/>
    </location>
</feature>
<gene>
    <name evidence="2" type="ORF">DAH66_07105</name>
</gene>
<keyword evidence="1" id="KW-0812">Transmembrane</keyword>
<dbReference type="AlphaFoldDB" id="A0A430G579"/>
<organism evidence="2 3">
    <name type="scientific">Sphingomonas koreensis</name>
    <dbReference type="NCBI Taxonomy" id="93064"/>
    <lineage>
        <taxon>Bacteria</taxon>
        <taxon>Pseudomonadati</taxon>
        <taxon>Pseudomonadota</taxon>
        <taxon>Alphaproteobacteria</taxon>
        <taxon>Sphingomonadales</taxon>
        <taxon>Sphingomonadaceae</taxon>
        <taxon>Sphingomonas</taxon>
    </lineage>
</organism>
<evidence type="ECO:0000256" key="1">
    <source>
        <dbReference type="SAM" id="Phobius"/>
    </source>
</evidence>
<dbReference type="EMBL" id="QQYZ01000005">
    <property type="protein sequence ID" value="RSY87397.1"/>
    <property type="molecule type" value="Genomic_DNA"/>
</dbReference>